<proteinExistence type="inferred from homology"/>
<evidence type="ECO:0000256" key="4">
    <source>
        <dbReference type="ARBA" id="ARBA00022517"/>
    </source>
</evidence>
<comment type="similarity">
    <text evidence="2">Belongs to the DUF177 domain family.</text>
</comment>
<dbReference type="InterPro" id="IPR039255">
    <property type="entry name" value="YceD_bac"/>
</dbReference>
<evidence type="ECO:0000256" key="6">
    <source>
        <dbReference type="SAM" id="MobiDB-lite"/>
    </source>
</evidence>
<dbReference type="RefSeq" id="WP_138564562.1">
    <property type="nucleotide sequence ID" value="NZ_CP040602.1"/>
</dbReference>
<sequence length="177" mass="19907">MFNKLPELIDPIYSVNHNKRFTGSVNQSRLKRLVEAVVDADREVEVQLDFFYDKALKFPAFIMKLNTSLNLQCQRSLQAFDLPVNTEVKGVFTESLALTEDLPTDVEVYELDGEKVSPFDWIEEELLLCVPLAPIDESSSAPAYKAESPEANKKSQGLIDDEAQKPNPFAALQGLKK</sequence>
<keyword evidence="4" id="KW-0690">Ribosome biogenesis</keyword>
<protein>
    <recommendedName>
        <fullName evidence="3">Large ribosomal RNA subunit accumulation protein YceD</fullName>
    </recommendedName>
    <alternativeName>
        <fullName evidence="5">23S rRNA accumulation protein YceD</fullName>
    </alternativeName>
</protein>
<dbReference type="EMBL" id="CP040602">
    <property type="protein sequence ID" value="QCU89885.1"/>
    <property type="molecule type" value="Genomic_DNA"/>
</dbReference>
<reference evidence="7 8" key="1">
    <citation type="submission" date="2019-05" db="EMBL/GenBank/DDBJ databases">
        <title>Thiomicrorhabdus sediminis sp. nov, a novel sulfur-oxidizing bacterium isolated from coastal sediment.</title>
        <authorList>
            <person name="Liu X."/>
        </authorList>
    </citation>
    <scope>NUCLEOTIDE SEQUENCE [LARGE SCALE GENOMIC DNA]</scope>
    <source>
        <strain evidence="7 8">G1</strain>
    </source>
</reference>
<dbReference type="OrthoDB" id="9786771at2"/>
<comment type="function">
    <text evidence="1">Plays a role in synthesis, processing and/or stability of 23S rRNA.</text>
</comment>
<keyword evidence="8" id="KW-1185">Reference proteome</keyword>
<dbReference type="GO" id="GO:0042254">
    <property type="term" value="P:ribosome biogenesis"/>
    <property type="evidence" value="ECO:0007669"/>
    <property type="project" value="UniProtKB-KW"/>
</dbReference>
<dbReference type="PANTHER" id="PTHR38099">
    <property type="entry name" value="LARGE RIBOSOMAL RNA SUBUNIT ACCUMULATION PROTEIN YCED"/>
    <property type="match status" value="1"/>
</dbReference>
<dbReference type="PANTHER" id="PTHR38099:SF1">
    <property type="entry name" value="LARGE RIBOSOMAL RNA SUBUNIT ACCUMULATION PROTEIN YCED"/>
    <property type="match status" value="1"/>
</dbReference>
<evidence type="ECO:0000313" key="8">
    <source>
        <dbReference type="Proteomes" id="UP000304864"/>
    </source>
</evidence>
<dbReference type="Pfam" id="PF02620">
    <property type="entry name" value="YceD"/>
    <property type="match status" value="1"/>
</dbReference>
<gene>
    <name evidence="7" type="ORF">FE785_04130</name>
</gene>
<feature type="region of interest" description="Disordered" evidence="6">
    <location>
        <begin position="140"/>
        <end position="177"/>
    </location>
</feature>
<name>A0A4P9K4K5_9GAMM</name>
<dbReference type="InterPro" id="IPR003772">
    <property type="entry name" value="YceD"/>
</dbReference>
<dbReference type="KEGG" id="thig:FE785_04130"/>
<dbReference type="AlphaFoldDB" id="A0A4P9K4K5"/>
<dbReference type="Proteomes" id="UP000304864">
    <property type="component" value="Chromosome"/>
</dbReference>
<organism evidence="7 8">
    <name type="scientific">Thiomicrorhabdus sediminis</name>
    <dbReference type="NCBI Taxonomy" id="2580412"/>
    <lineage>
        <taxon>Bacteria</taxon>
        <taxon>Pseudomonadati</taxon>
        <taxon>Pseudomonadota</taxon>
        <taxon>Gammaproteobacteria</taxon>
        <taxon>Thiotrichales</taxon>
        <taxon>Piscirickettsiaceae</taxon>
        <taxon>Thiomicrorhabdus</taxon>
    </lineage>
</organism>
<dbReference type="GO" id="GO:0005829">
    <property type="term" value="C:cytosol"/>
    <property type="evidence" value="ECO:0007669"/>
    <property type="project" value="TreeGrafter"/>
</dbReference>
<evidence type="ECO:0000313" key="7">
    <source>
        <dbReference type="EMBL" id="QCU89885.1"/>
    </source>
</evidence>
<evidence type="ECO:0000256" key="3">
    <source>
        <dbReference type="ARBA" id="ARBA00015716"/>
    </source>
</evidence>
<evidence type="ECO:0000256" key="5">
    <source>
        <dbReference type="ARBA" id="ARBA00031841"/>
    </source>
</evidence>
<accession>A0A4P9K4K5</accession>
<evidence type="ECO:0000256" key="1">
    <source>
        <dbReference type="ARBA" id="ARBA00002868"/>
    </source>
</evidence>
<evidence type="ECO:0000256" key="2">
    <source>
        <dbReference type="ARBA" id="ARBA00010740"/>
    </source>
</evidence>